<proteinExistence type="predicted"/>
<evidence type="ECO:0000313" key="2">
    <source>
        <dbReference type="Proteomes" id="UP000612855"/>
    </source>
</evidence>
<dbReference type="EMBL" id="BMFJ01000001">
    <property type="protein sequence ID" value="GGE17324.1"/>
    <property type="molecule type" value="Genomic_DNA"/>
</dbReference>
<dbReference type="InterPro" id="IPR032066">
    <property type="entry name" value="GP3_package"/>
</dbReference>
<organism evidence="1 2">
    <name type="scientific">Primorskyibacter flagellatus</name>
    <dbReference type="NCBI Taxonomy" id="1387277"/>
    <lineage>
        <taxon>Bacteria</taxon>
        <taxon>Pseudomonadati</taxon>
        <taxon>Pseudomonadota</taxon>
        <taxon>Alphaproteobacteria</taxon>
        <taxon>Rhodobacterales</taxon>
        <taxon>Roseobacteraceae</taxon>
        <taxon>Primorskyibacter</taxon>
    </lineage>
</organism>
<dbReference type="AlphaFoldDB" id="A0A916ZWW4"/>
<accession>A0A916ZWW4</accession>
<evidence type="ECO:0000313" key="1">
    <source>
        <dbReference type="EMBL" id="GGE17324.1"/>
    </source>
</evidence>
<reference evidence="2" key="1">
    <citation type="journal article" date="2019" name="Int. J. Syst. Evol. Microbiol.">
        <title>The Global Catalogue of Microorganisms (GCM) 10K type strain sequencing project: providing services to taxonomists for standard genome sequencing and annotation.</title>
        <authorList>
            <consortium name="The Broad Institute Genomics Platform"/>
            <consortium name="The Broad Institute Genome Sequencing Center for Infectious Disease"/>
            <person name="Wu L."/>
            <person name="Ma J."/>
        </authorList>
    </citation>
    <scope>NUCLEOTIDE SEQUENCE [LARGE SCALE GENOMIC DNA]</scope>
    <source>
        <strain evidence="2">CGMCC 1.12664</strain>
    </source>
</reference>
<gene>
    <name evidence="1" type="ORF">GCM10011360_02670</name>
</gene>
<sequence>MPETLPALGVKSGLQGMGTFAHNPRMFETPEELMAKFLEYYTWNEENPLIEHKPFVSKGDAIMARVPKMRALSWSRFAVFLGTDSFCLYRMRKNMENLKEAFDYIADVMYAQKFEGAAAGLLNAHVISRDLGLAETIRLEDTNSPSKIDPNTVADKMHPDCTDEQLACIYAAGLEPPRYSQAQIDAGFPFIMPSLTYG</sequence>
<name>A0A916ZWW4_9RHOB</name>
<dbReference type="Gene3D" id="1.10.132.80">
    <property type="match status" value="1"/>
</dbReference>
<comment type="caution">
    <text evidence="1">The sequence shown here is derived from an EMBL/GenBank/DDBJ whole genome shotgun (WGS) entry which is preliminary data.</text>
</comment>
<dbReference type="Pfam" id="PF16677">
    <property type="entry name" value="GP3_package"/>
    <property type="match status" value="1"/>
</dbReference>
<dbReference type="RefSeq" id="WP_188475834.1">
    <property type="nucleotide sequence ID" value="NZ_BMFJ01000001.1"/>
</dbReference>
<protein>
    <submittedName>
        <fullName evidence="1">Uncharacterized protein</fullName>
    </submittedName>
</protein>
<keyword evidence="2" id="KW-1185">Reference proteome</keyword>
<dbReference type="Proteomes" id="UP000612855">
    <property type="component" value="Unassembled WGS sequence"/>
</dbReference>